<proteinExistence type="predicted"/>
<gene>
    <name evidence="1" type="ORF">MRATA1EN3_LOCUS19504</name>
</gene>
<organism evidence="1 2">
    <name type="scientific">Rangifer tarandus platyrhynchus</name>
    <name type="common">Svalbard reindeer</name>
    <dbReference type="NCBI Taxonomy" id="3082113"/>
    <lineage>
        <taxon>Eukaryota</taxon>
        <taxon>Metazoa</taxon>
        <taxon>Chordata</taxon>
        <taxon>Craniata</taxon>
        <taxon>Vertebrata</taxon>
        <taxon>Euteleostomi</taxon>
        <taxon>Mammalia</taxon>
        <taxon>Eutheria</taxon>
        <taxon>Laurasiatheria</taxon>
        <taxon>Artiodactyla</taxon>
        <taxon>Ruminantia</taxon>
        <taxon>Pecora</taxon>
        <taxon>Cervidae</taxon>
        <taxon>Odocoileinae</taxon>
        <taxon>Rangifer</taxon>
    </lineage>
</organism>
<reference evidence="1" key="1">
    <citation type="submission" date="2023-05" db="EMBL/GenBank/DDBJ databases">
        <authorList>
            <consortium name="ELIXIR-Norway"/>
        </authorList>
    </citation>
    <scope>NUCLEOTIDE SEQUENCE</scope>
</reference>
<sequence length="254" mass="26800">MGYGASPAESSGSPEQILLGGSRCCRSFRRSGEAEPCEAGVRGQPLALRVRKRSQVLRDARGSHSSPSLRSTQEWGGYRPPGAHLCSQTRMALTPRHLAPGQGQAGPGSEWAAGSGATLFLRHQGLILPRARSAPLAITVAQPNPSIPHIPEKPAHVIPESENQEERGCEHRGPQPPGGVRLERPELQILPWTSRARRSGQVCAAVARDARGTSLIVTLAAGLSSDVERKSVVVPSAATGFPAPGAAESQAHLR</sequence>
<dbReference type="Proteomes" id="UP001162501">
    <property type="component" value="Chromosome 32"/>
</dbReference>
<evidence type="ECO:0000313" key="2">
    <source>
        <dbReference type="Proteomes" id="UP001162501"/>
    </source>
</evidence>
<protein>
    <submittedName>
        <fullName evidence="1">Uncharacterized protein</fullName>
    </submittedName>
</protein>
<evidence type="ECO:0000313" key="1">
    <source>
        <dbReference type="EMBL" id="CAI9708291.1"/>
    </source>
</evidence>
<dbReference type="EMBL" id="OX596116">
    <property type="protein sequence ID" value="CAI9708291.1"/>
    <property type="molecule type" value="Genomic_DNA"/>
</dbReference>
<name>A0ACB0F889_RANTA</name>
<accession>A0ACB0F889</accession>